<evidence type="ECO:0000313" key="2">
    <source>
        <dbReference type="EMBL" id="NUV28732.1"/>
    </source>
</evidence>
<proteinExistence type="predicted"/>
<accession>A0A7Y6C9A8</accession>
<organism evidence="2 3">
    <name type="scientific">Streptomyces odorifer</name>
    <dbReference type="NCBI Taxonomy" id="53450"/>
    <lineage>
        <taxon>Bacteria</taxon>
        <taxon>Bacillati</taxon>
        <taxon>Actinomycetota</taxon>
        <taxon>Actinomycetes</taxon>
        <taxon>Kitasatosporales</taxon>
        <taxon>Streptomycetaceae</taxon>
        <taxon>Streptomyces</taxon>
        <taxon>Streptomyces albidoflavus group</taxon>
    </lineage>
</organism>
<dbReference type="AlphaFoldDB" id="A0A7Y6C9A8"/>
<feature type="region of interest" description="Disordered" evidence="1">
    <location>
        <begin position="39"/>
        <end position="64"/>
    </location>
</feature>
<feature type="compositionally biased region" description="Basic and acidic residues" evidence="1">
    <location>
        <begin position="39"/>
        <end position="49"/>
    </location>
</feature>
<dbReference type="RefSeq" id="WP_030698375.1">
    <property type="nucleotide sequence ID" value="NZ_JAANNT010000006.1"/>
</dbReference>
<comment type="caution">
    <text evidence="2">The sequence shown here is derived from an EMBL/GenBank/DDBJ whole genome shotgun (WGS) entry which is preliminary data.</text>
</comment>
<evidence type="ECO:0000256" key="1">
    <source>
        <dbReference type="SAM" id="MobiDB-lite"/>
    </source>
</evidence>
<protein>
    <submittedName>
        <fullName evidence="2">Uncharacterized protein</fullName>
    </submittedName>
</protein>
<gene>
    <name evidence="2" type="ORF">G6W59_10390</name>
</gene>
<reference evidence="2 3" key="1">
    <citation type="submission" date="2020-03" db="EMBL/GenBank/DDBJ databases">
        <title>Complete genome sequence of sixteen Streptomyces strains facilitates identification of candidate genes involved in plant growth-promotion in grain legumes and cereals.</title>
        <authorList>
            <person name="Gopalakrishnan S."/>
            <person name="Thakur V."/>
            <person name="Saxena R."/>
            <person name="Vadlamudi S."/>
            <person name="Purohit S."/>
            <person name="Kumar V."/>
            <person name="Rathore A."/>
            <person name="Chitikineni A."/>
            <person name="Varshney R.K."/>
        </authorList>
    </citation>
    <scope>NUCLEOTIDE SEQUENCE [LARGE SCALE GENOMIC DNA]</scope>
    <source>
        <strain evidence="2 3">KAI-180</strain>
    </source>
</reference>
<evidence type="ECO:0000313" key="3">
    <source>
        <dbReference type="Proteomes" id="UP000540128"/>
    </source>
</evidence>
<name>A0A7Y6C9A8_9ACTN</name>
<sequence length="64" mass="7284">MSGRNPWAGDLVHDEEADRRGIATDVRGGTGWVLRPERGVERRTSERPGRLTLLASREETRERL</sequence>
<dbReference type="Proteomes" id="UP000540128">
    <property type="component" value="Unassembled WGS sequence"/>
</dbReference>
<keyword evidence="3" id="KW-1185">Reference proteome</keyword>
<dbReference type="EMBL" id="JAANNT010000006">
    <property type="protein sequence ID" value="NUV28732.1"/>
    <property type="molecule type" value="Genomic_DNA"/>
</dbReference>